<evidence type="ECO:0000256" key="1">
    <source>
        <dbReference type="SAM" id="MobiDB-lite"/>
    </source>
</evidence>
<evidence type="ECO:0000313" key="5">
    <source>
        <dbReference type="Proteomes" id="UP001557470"/>
    </source>
</evidence>
<keyword evidence="2" id="KW-0472">Membrane</keyword>
<feature type="compositionally biased region" description="Polar residues" evidence="1">
    <location>
        <begin position="90"/>
        <end position="99"/>
    </location>
</feature>
<feature type="transmembrane region" description="Helical" evidence="2">
    <location>
        <begin position="31"/>
        <end position="56"/>
    </location>
</feature>
<feature type="domain" description="MHC class II-associated invariant chain/CLIP MHC II-interacting" evidence="3">
    <location>
        <begin position="3"/>
        <end position="107"/>
    </location>
</feature>
<protein>
    <recommendedName>
        <fullName evidence="3">MHC class II-associated invariant chain/CLIP MHC II-interacting domain-containing protein</fullName>
    </recommendedName>
</protein>
<dbReference type="PIRSF" id="PIRSF001992">
    <property type="entry name" value="CD74_antigen"/>
    <property type="match status" value="1"/>
</dbReference>
<dbReference type="InterPro" id="IPR043530">
    <property type="entry name" value="CD74_antigen"/>
</dbReference>
<comment type="caution">
    <text evidence="4">The sequence shown here is derived from an EMBL/GenBank/DDBJ whole genome shotgun (WGS) entry which is preliminary data.</text>
</comment>
<dbReference type="Pfam" id="PF09307">
    <property type="entry name" value="MHC2-interact"/>
    <property type="match status" value="1"/>
</dbReference>
<keyword evidence="2" id="KW-0812">Transmembrane</keyword>
<reference evidence="4 5" key="1">
    <citation type="submission" date="2024-06" db="EMBL/GenBank/DDBJ databases">
        <authorList>
            <person name="Pan Q."/>
            <person name="Wen M."/>
            <person name="Jouanno E."/>
            <person name="Zahm M."/>
            <person name="Klopp C."/>
            <person name="Cabau C."/>
            <person name="Louis A."/>
            <person name="Berthelot C."/>
            <person name="Parey E."/>
            <person name="Roest Crollius H."/>
            <person name="Montfort J."/>
            <person name="Robinson-Rechavi M."/>
            <person name="Bouchez O."/>
            <person name="Lampietro C."/>
            <person name="Lopez Roques C."/>
            <person name="Donnadieu C."/>
            <person name="Postlethwait J."/>
            <person name="Bobe J."/>
            <person name="Verreycken H."/>
            <person name="Guiguen Y."/>
        </authorList>
    </citation>
    <scope>NUCLEOTIDE SEQUENCE [LARGE SCALE GENOMIC DNA]</scope>
    <source>
        <strain evidence="4">Up_M1</strain>
        <tissue evidence="4">Testis</tissue>
    </source>
</reference>
<dbReference type="InterPro" id="IPR015386">
    <property type="entry name" value="MHC_II-assoc_invar/CLIP_MHC-bd"/>
</dbReference>
<evidence type="ECO:0000259" key="3">
    <source>
        <dbReference type="Pfam" id="PF09307"/>
    </source>
</evidence>
<proteinExistence type="predicted"/>
<name>A0ABD0XL16_UMBPY</name>
<dbReference type="AlphaFoldDB" id="A0ABD0XL16"/>
<feature type="region of interest" description="Disordered" evidence="1">
    <location>
        <begin position="78"/>
        <end position="108"/>
    </location>
</feature>
<dbReference type="Proteomes" id="UP001557470">
    <property type="component" value="Unassembled WGS sequence"/>
</dbReference>
<keyword evidence="5" id="KW-1185">Reference proteome</keyword>
<keyword evidence="2" id="KW-1133">Transmembrane helix</keyword>
<organism evidence="4 5">
    <name type="scientific">Umbra pygmaea</name>
    <name type="common">Eastern mudminnow</name>
    <dbReference type="NCBI Taxonomy" id="75934"/>
    <lineage>
        <taxon>Eukaryota</taxon>
        <taxon>Metazoa</taxon>
        <taxon>Chordata</taxon>
        <taxon>Craniata</taxon>
        <taxon>Vertebrata</taxon>
        <taxon>Euteleostomi</taxon>
        <taxon>Actinopterygii</taxon>
        <taxon>Neopterygii</taxon>
        <taxon>Teleostei</taxon>
        <taxon>Protacanthopterygii</taxon>
        <taxon>Esociformes</taxon>
        <taxon>Umbridae</taxon>
        <taxon>Umbra</taxon>
    </lineage>
</organism>
<gene>
    <name evidence="4" type="ORF">UPYG_G00114830</name>
</gene>
<accession>A0ABD0XL16</accession>
<sequence>MERQNEPLIHAPSEQTVITLGTTGRGSNKKAFMIAGLTVLACLLIAAQVMTAYFVLGQKNDMNTLVEDHKSLQRELSKGRAAAVPMKQHTPMNSMTMLSDDTDDEASTQLSKEAPFAALGNVMAMSDEDDD</sequence>
<dbReference type="EMBL" id="JAGEUA010000003">
    <property type="protein sequence ID" value="KAL0993860.1"/>
    <property type="molecule type" value="Genomic_DNA"/>
</dbReference>
<evidence type="ECO:0000313" key="4">
    <source>
        <dbReference type="EMBL" id="KAL0993860.1"/>
    </source>
</evidence>
<evidence type="ECO:0000256" key="2">
    <source>
        <dbReference type="SAM" id="Phobius"/>
    </source>
</evidence>